<reference evidence="4 5" key="1">
    <citation type="submission" date="2024-03" db="EMBL/GenBank/DDBJ databases">
        <title>Analysis of soft rot Pectobacteriaceae population diversity in US potato growing regions between 2016 and 2022.</title>
        <authorList>
            <person name="Ma X."/>
            <person name="Zhang X."/>
            <person name="Stodghill P."/>
            <person name="Rioux R."/>
            <person name="Babler B."/>
            <person name="Shrestha S."/>
            <person name="Babler B."/>
            <person name="Rivedal H."/>
            <person name="Frost K."/>
            <person name="Hao J."/>
            <person name="Secor G."/>
            <person name="Swingle B."/>
        </authorList>
    </citation>
    <scope>NUCLEOTIDE SEQUENCE [LARGE SCALE GENOMIC DNA]</scope>
    <source>
        <strain evidence="4 5">SR64</strain>
    </source>
</reference>
<organism evidence="4 5">
    <name type="scientific">Dickeya chrysanthemi</name>
    <name type="common">Pectobacterium chrysanthemi</name>
    <name type="synonym">Erwinia chrysanthemi</name>
    <dbReference type="NCBI Taxonomy" id="556"/>
    <lineage>
        <taxon>Bacteria</taxon>
        <taxon>Pseudomonadati</taxon>
        <taxon>Pseudomonadota</taxon>
        <taxon>Gammaproteobacteria</taxon>
        <taxon>Enterobacterales</taxon>
        <taxon>Pectobacteriaceae</taxon>
        <taxon>Dickeya</taxon>
    </lineage>
</organism>
<dbReference type="InterPro" id="IPR051448">
    <property type="entry name" value="CdaR-like_regulators"/>
</dbReference>
<sequence length="311" mass="34855">MSASHYRNVSYFHTWHGHTEHERDNWRGDFLLQLLTGDPSELPLIHQRAAWLQWPLEQPHRVIAWRVCGMDTLFSAAHVDNPEAHLQRSRRYLQQRLQECLSAQPNPLPLVTLGDLLLMVLPTDSPLLRQGHQALAALRQSVNADIAPLTLSGGLSSPVSAAVHYRQALSEARQALNAVAAMRPEKGLCDYTELGILQLLGAVDDPALLTRFMHNVLGNLMENNRKSPYLLIETLDAVLQENNNVIKAAERLAIHRNTLHQRLQRIEQLSGGSLGDPLFRLSAAVALLLWRQSGLPTQETAMLRCNTTSQE</sequence>
<dbReference type="EMBL" id="JBBBOO010000001">
    <property type="protein sequence ID" value="MEI7062145.1"/>
    <property type="molecule type" value="Genomic_DNA"/>
</dbReference>
<dbReference type="Gene3D" id="1.10.10.2840">
    <property type="entry name" value="PucR C-terminal helix-turn-helix domain"/>
    <property type="match status" value="1"/>
</dbReference>
<comment type="caution">
    <text evidence="4">The sequence shown here is derived from an EMBL/GenBank/DDBJ whole genome shotgun (WGS) entry which is preliminary data.</text>
</comment>
<feature type="domain" description="PucR C-terminal helix-turn-helix" evidence="2">
    <location>
        <begin position="231"/>
        <end position="288"/>
    </location>
</feature>
<name>A0ABU8JI58_DICCH</name>
<dbReference type="InterPro" id="IPR009057">
    <property type="entry name" value="Homeodomain-like_sf"/>
</dbReference>
<evidence type="ECO:0000259" key="2">
    <source>
        <dbReference type="Pfam" id="PF13556"/>
    </source>
</evidence>
<comment type="similarity">
    <text evidence="1">Belongs to the CdaR family.</text>
</comment>
<dbReference type="Pfam" id="PF13556">
    <property type="entry name" value="HTH_30"/>
    <property type="match status" value="1"/>
</dbReference>
<evidence type="ECO:0000313" key="5">
    <source>
        <dbReference type="Proteomes" id="UP001359469"/>
    </source>
</evidence>
<dbReference type="PANTHER" id="PTHR33744:SF1">
    <property type="entry name" value="DNA-BINDING TRANSCRIPTIONAL ACTIVATOR ADER"/>
    <property type="match status" value="1"/>
</dbReference>
<evidence type="ECO:0000259" key="3">
    <source>
        <dbReference type="Pfam" id="PF17853"/>
    </source>
</evidence>
<proteinExistence type="inferred from homology"/>
<dbReference type="InterPro" id="IPR041522">
    <property type="entry name" value="CdaR_GGDEF"/>
</dbReference>
<evidence type="ECO:0000313" key="4">
    <source>
        <dbReference type="EMBL" id="MEI7062145.1"/>
    </source>
</evidence>
<dbReference type="Proteomes" id="UP001359469">
    <property type="component" value="Unassembled WGS sequence"/>
</dbReference>
<keyword evidence="5" id="KW-1185">Reference proteome</keyword>
<evidence type="ECO:0000256" key="1">
    <source>
        <dbReference type="ARBA" id="ARBA00006754"/>
    </source>
</evidence>
<dbReference type="Pfam" id="PF17853">
    <property type="entry name" value="GGDEF_2"/>
    <property type="match status" value="1"/>
</dbReference>
<feature type="domain" description="CdaR GGDEF-like" evidence="3">
    <location>
        <begin position="37"/>
        <end position="177"/>
    </location>
</feature>
<dbReference type="InterPro" id="IPR042070">
    <property type="entry name" value="PucR_C-HTH_sf"/>
</dbReference>
<dbReference type="RefSeq" id="WP_336728718.1">
    <property type="nucleotide sequence ID" value="NZ_JBBBOO010000001.1"/>
</dbReference>
<dbReference type="SUPFAM" id="SSF46689">
    <property type="entry name" value="Homeodomain-like"/>
    <property type="match status" value="1"/>
</dbReference>
<dbReference type="PANTHER" id="PTHR33744">
    <property type="entry name" value="CARBOHYDRATE DIACID REGULATOR"/>
    <property type="match status" value="1"/>
</dbReference>
<protein>
    <submittedName>
        <fullName evidence="4">Helix-turn-helix domain-containing protein</fullName>
    </submittedName>
</protein>
<dbReference type="InterPro" id="IPR025736">
    <property type="entry name" value="PucR_C-HTH_dom"/>
</dbReference>
<gene>
    <name evidence="4" type="ORF">WCU84_00410</name>
</gene>
<accession>A0ABU8JI58</accession>